<dbReference type="InterPro" id="IPR042098">
    <property type="entry name" value="TauD-like_sf"/>
</dbReference>
<dbReference type="AlphaFoldDB" id="A0A8H5D0I1"/>
<evidence type="ECO:0000256" key="6">
    <source>
        <dbReference type="ARBA" id="ARBA00023004"/>
    </source>
</evidence>
<dbReference type="InterPro" id="IPR003819">
    <property type="entry name" value="TauD/TfdA-like"/>
</dbReference>
<dbReference type="GO" id="GO:0046872">
    <property type="term" value="F:metal ion binding"/>
    <property type="evidence" value="ECO:0007669"/>
    <property type="project" value="UniProtKB-KW"/>
</dbReference>
<dbReference type="Gene3D" id="3.60.130.10">
    <property type="entry name" value="Clavaminate synthase-like"/>
    <property type="match status" value="1"/>
</dbReference>
<keyword evidence="10" id="KW-1185">Reference proteome</keyword>
<feature type="domain" description="Gamma-butyrobetaine hydroxylase-like N-terminal" evidence="8">
    <location>
        <begin position="44"/>
        <end position="115"/>
    </location>
</feature>
<dbReference type="PANTHER" id="PTHR10696">
    <property type="entry name" value="GAMMA-BUTYROBETAINE HYDROXYLASE-RELATED"/>
    <property type="match status" value="1"/>
</dbReference>
<reference evidence="9 10" key="1">
    <citation type="journal article" date="2020" name="ISME J.">
        <title>Uncovering the hidden diversity of litter-decomposition mechanisms in mushroom-forming fungi.</title>
        <authorList>
            <person name="Floudas D."/>
            <person name="Bentzer J."/>
            <person name="Ahren D."/>
            <person name="Johansson T."/>
            <person name="Persson P."/>
            <person name="Tunlid A."/>
        </authorList>
    </citation>
    <scope>NUCLEOTIDE SEQUENCE [LARGE SCALE GENOMIC DNA]</scope>
    <source>
        <strain evidence="9 10">CBS 146.42</strain>
    </source>
</reference>
<feature type="domain" description="TauD/TfdA-like" evidence="7">
    <location>
        <begin position="166"/>
        <end position="406"/>
    </location>
</feature>
<dbReference type="Proteomes" id="UP000559027">
    <property type="component" value="Unassembled WGS sequence"/>
</dbReference>
<dbReference type="FunFam" id="3.30.2020.30:FF:000002">
    <property type="entry name" value="Putative gamma-butyrobetaine dioxygenase"/>
    <property type="match status" value="1"/>
</dbReference>
<keyword evidence="6" id="KW-0408">Iron</keyword>
<dbReference type="InterPro" id="IPR038492">
    <property type="entry name" value="GBBH-like_N_sf"/>
</dbReference>
<evidence type="ECO:0000256" key="4">
    <source>
        <dbReference type="ARBA" id="ARBA00022964"/>
    </source>
</evidence>
<comment type="cofactor">
    <cofactor evidence="1">
        <name>Fe(2+)</name>
        <dbReference type="ChEBI" id="CHEBI:29033"/>
    </cofactor>
</comment>
<evidence type="ECO:0000256" key="5">
    <source>
        <dbReference type="ARBA" id="ARBA00023002"/>
    </source>
</evidence>
<dbReference type="InterPro" id="IPR010376">
    <property type="entry name" value="GBBH-like_N"/>
</dbReference>
<dbReference type="EMBL" id="JAACJO010000014">
    <property type="protein sequence ID" value="KAF5350491.1"/>
    <property type="molecule type" value="Genomic_DNA"/>
</dbReference>
<dbReference type="Pfam" id="PF02668">
    <property type="entry name" value="TauD"/>
    <property type="match status" value="1"/>
</dbReference>
<evidence type="ECO:0000256" key="1">
    <source>
        <dbReference type="ARBA" id="ARBA00001954"/>
    </source>
</evidence>
<evidence type="ECO:0000313" key="10">
    <source>
        <dbReference type="Proteomes" id="UP000559027"/>
    </source>
</evidence>
<evidence type="ECO:0000313" key="9">
    <source>
        <dbReference type="EMBL" id="KAF5350491.1"/>
    </source>
</evidence>
<protein>
    <recommendedName>
        <fullName evidence="11">Gamma-butyrobetaine dioxygenase</fullName>
    </recommendedName>
</protein>
<dbReference type="OrthoDB" id="406634at2759"/>
<dbReference type="Gene3D" id="3.30.2020.30">
    <property type="match status" value="1"/>
</dbReference>
<dbReference type="CDD" id="cd00250">
    <property type="entry name" value="CAS_like"/>
    <property type="match status" value="1"/>
</dbReference>
<dbReference type="PANTHER" id="PTHR10696:SF25">
    <property type="entry name" value="OXIDOREDUCTASE AIM17-RELATED"/>
    <property type="match status" value="1"/>
</dbReference>
<proteinExistence type="inferred from homology"/>
<comment type="caution">
    <text evidence="9">The sequence shown here is derived from an EMBL/GenBank/DDBJ whole genome shotgun (WGS) entry which is preliminary data.</text>
</comment>
<evidence type="ECO:0000259" key="8">
    <source>
        <dbReference type="Pfam" id="PF06155"/>
    </source>
</evidence>
<dbReference type="SUPFAM" id="SSF51197">
    <property type="entry name" value="Clavaminate synthase-like"/>
    <property type="match status" value="1"/>
</dbReference>
<dbReference type="GO" id="GO:0005739">
    <property type="term" value="C:mitochondrion"/>
    <property type="evidence" value="ECO:0007669"/>
    <property type="project" value="TreeGrafter"/>
</dbReference>
<name>A0A8H5D0I1_9AGAR</name>
<dbReference type="GO" id="GO:0045329">
    <property type="term" value="P:carnitine biosynthetic process"/>
    <property type="evidence" value="ECO:0007669"/>
    <property type="project" value="TreeGrafter"/>
</dbReference>
<keyword evidence="4" id="KW-0223">Dioxygenase</keyword>
<keyword evidence="3" id="KW-0479">Metal-binding</keyword>
<dbReference type="GO" id="GO:0016706">
    <property type="term" value="F:2-oxoglutarate-dependent dioxygenase activity"/>
    <property type="evidence" value="ECO:0007669"/>
    <property type="project" value="UniProtKB-ARBA"/>
</dbReference>
<evidence type="ECO:0000256" key="3">
    <source>
        <dbReference type="ARBA" id="ARBA00022723"/>
    </source>
</evidence>
<sequence length="425" mass="48211">MLFRTIPATLNRSHGRIDTLIYSKRSWSSITPTQTGITVHALNDTTFPYTWLRDSCQSSACIHPSTKQKLHPTSDIPHDIQPASLSSSAIRLNNQGELEIKWSDGHKSAFSRDFLEVHSETGKLHSFHKDLTEEGWDNKSIRRSDLFIPYAEIGTPAGLLKGITQLGKFGLLFVTGVPNENTGNNECELKKLAEMFGEIRPTFYGLLWDVVNLKTESKNIAYTNLELGLHMDLLYFQHPPRYQILHCLRNRVTGGTSIFVDALTVAENLRKTRLDYFNVLTKSPVAFHYINDGHHLHYEHPTLELAPLASSTSTSPSHRRIAHINYSPPFQAPLPLDTPTEFYPALKAFSELLNDPANTYEYTLREGDAVLFDNRRVLHARTAFYGKEDAEKLEEGEANRWLKGCYLEADAIMDRGRVLRKRLGC</sequence>
<organism evidence="9 10">
    <name type="scientific">Leucocoprinus leucothites</name>
    <dbReference type="NCBI Taxonomy" id="201217"/>
    <lineage>
        <taxon>Eukaryota</taxon>
        <taxon>Fungi</taxon>
        <taxon>Dikarya</taxon>
        <taxon>Basidiomycota</taxon>
        <taxon>Agaricomycotina</taxon>
        <taxon>Agaricomycetes</taxon>
        <taxon>Agaricomycetidae</taxon>
        <taxon>Agaricales</taxon>
        <taxon>Agaricineae</taxon>
        <taxon>Agaricaceae</taxon>
        <taxon>Leucocoprinus</taxon>
    </lineage>
</organism>
<dbReference type="InterPro" id="IPR050411">
    <property type="entry name" value="AlphaKG_dependent_hydroxylases"/>
</dbReference>
<comment type="similarity">
    <text evidence="2">Belongs to the gamma-BBH/TMLD family.</text>
</comment>
<evidence type="ECO:0000259" key="7">
    <source>
        <dbReference type="Pfam" id="PF02668"/>
    </source>
</evidence>
<accession>A0A8H5D0I1</accession>
<evidence type="ECO:0000256" key="2">
    <source>
        <dbReference type="ARBA" id="ARBA00008654"/>
    </source>
</evidence>
<keyword evidence="5" id="KW-0560">Oxidoreductase</keyword>
<dbReference type="Pfam" id="PF06155">
    <property type="entry name" value="GBBH-like_N"/>
    <property type="match status" value="1"/>
</dbReference>
<evidence type="ECO:0008006" key="11">
    <source>
        <dbReference type="Google" id="ProtNLM"/>
    </source>
</evidence>
<gene>
    <name evidence="9" type="ORF">D9756_008683</name>
</gene>